<dbReference type="EMBL" id="LUUL01000093">
    <property type="protein sequence ID" value="OAI24229.1"/>
    <property type="molecule type" value="Genomic_DNA"/>
</dbReference>
<keyword evidence="3" id="KW-1185">Reference proteome</keyword>
<dbReference type="Proteomes" id="UP000077734">
    <property type="component" value="Unassembled WGS sequence"/>
</dbReference>
<name>A0AA91DB15_9GAMM</name>
<dbReference type="Gene3D" id="3.30.2310.20">
    <property type="entry name" value="RelE-like"/>
    <property type="match status" value="1"/>
</dbReference>
<reference evidence="2 3" key="1">
    <citation type="submission" date="2016-03" db="EMBL/GenBank/DDBJ databases">
        <authorList>
            <person name="Heylen K."/>
            <person name="De Vos P."/>
            <person name="Vekeman B."/>
        </authorList>
    </citation>
    <scope>NUCLEOTIDE SEQUENCE [LARGE SCALE GENOMIC DNA]</scope>
    <source>
        <strain evidence="2 3">R-49807</strain>
    </source>
</reference>
<comment type="caution">
    <text evidence="2">The sequence shown here is derived from an EMBL/GenBank/DDBJ whole genome shotgun (WGS) entry which is preliminary data.</text>
</comment>
<dbReference type="InterPro" id="IPR007712">
    <property type="entry name" value="RelE/ParE_toxin"/>
</dbReference>
<protein>
    <submittedName>
        <fullName evidence="2">Plasmid stabilization protein</fullName>
    </submittedName>
</protein>
<sequence>MPLYELTSQAESDIRGIIRYTLERYGEKQAFRYKNALQERFFAIAESAVHARPLSERYSQVLVTRCEHHYIFYIHPEGKTPRIIAILHERMDMLTRLKDRLG</sequence>
<gene>
    <name evidence="2" type="ORF">A1356_16240</name>
</gene>
<dbReference type="AlphaFoldDB" id="A0AA91DB15"/>
<dbReference type="Pfam" id="PF05016">
    <property type="entry name" value="ParE_toxin"/>
    <property type="match status" value="1"/>
</dbReference>
<organism evidence="2 3">
    <name type="scientific">Methylomonas koyamae</name>
    <dbReference type="NCBI Taxonomy" id="702114"/>
    <lineage>
        <taxon>Bacteria</taxon>
        <taxon>Pseudomonadati</taxon>
        <taxon>Pseudomonadota</taxon>
        <taxon>Gammaproteobacteria</taxon>
        <taxon>Methylococcales</taxon>
        <taxon>Methylococcaceae</taxon>
        <taxon>Methylomonas</taxon>
    </lineage>
</organism>
<proteinExistence type="predicted"/>
<accession>A0AA91DB15</accession>
<dbReference type="RefSeq" id="WP_064023789.1">
    <property type="nucleotide sequence ID" value="NZ_LUUL01000093.1"/>
</dbReference>
<evidence type="ECO:0000313" key="2">
    <source>
        <dbReference type="EMBL" id="OAI24229.1"/>
    </source>
</evidence>
<evidence type="ECO:0000256" key="1">
    <source>
        <dbReference type="ARBA" id="ARBA00022649"/>
    </source>
</evidence>
<dbReference type="InterPro" id="IPR035093">
    <property type="entry name" value="RelE/ParE_toxin_dom_sf"/>
</dbReference>
<evidence type="ECO:0000313" key="3">
    <source>
        <dbReference type="Proteomes" id="UP000077734"/>
    </source>
</evidence>
<keyword evidence="1" id="KW-1277">Toxin-antitoxin system</keyword>